<evidence type="ECO:0000256" key="9">
    <source>
        <dbReference type="ARBA" id="ARBA00023002"/>
    </source>
</evidence>
<dbReference type="SUPFAM" id="SSF48264">
    <property type="entry name" value="Cytochrome P450"/>
    <property type="match status" value="1"/>
</dbReference>
<dbReference type="PANTHER" id="PTHR24292:SF103">
    <property type="entry name" value="CYTOCHROME P450 6BS1"/>
    <property type="match status" value="1"/>
</dbReference>
<dbReference type="Gene3D" id="1.10.630.10">
    <property type="entry name" value="Cytochrome P450"/>
    <property type="match status" value="1"/>
</dbReference>
<evidence type="ECO:0000256" key="5">
    <source>
        <dbReference type="ARBA" id="ARBA00022617"/>
    </source>
</evidence>
<dbReference type="PRINTS" id="PR00385">
    <property type="entry name" value="P450"/>
</dbReference>
<keyword evidence="10 13" id="KW-0408">Iron</keyword>
<dbReference type="FunFam" id="1.10.630.10:FF:000042">
    <property type="entry name" value="Cytochrome P450"/>
    <property type="match status" value="1"/>
</dbReference>
<comment type="similarity">
    <text evidence="4 14">Belongs to the cytochrome P450 family.</text>
</comment>
<sequence>MWSDILFFVGGIVALVYFFFKRRYAYWTDLGVPYAVPSFPYGNIGDVGKKLHTSELFEIFYKQFKNKTPVMGFYATIAPQAMIMDLDLIQRIFIKDFQYFHDRAQYYNLQDDPLSGHLFNIDGERWKTLRAKISPTFTSGKMKMMLPTVVDVGENFHKILFRDIGQEAEVEIKDYLARFTTDVIGSCAFGLECNSLENPNAEFRRFGDKAFSTPWLKVLKFHFNASFMSLARKLRMRSFDKDVTDFYKSVVFDTVKYREKTGVQRNDFLNLLMEIRDRNAKDEDITGAEGKLTLYEIAAQSLVFFLAGYETSSTAMTFALYELAKQPEIQEKARKNVIDTLAKYGGKFTYEAAMEMTYLDQVINETLRKFPPLGSLTRRVTHDYQVPGTKYVLKKDLRVIIPIRAIQNDPEIFPDPDKFDPERFSPENMKKLHNAAFMPFGDGPRNCIGLRFGMLQVRIGLATILKSFIITPTPRTPDPIVLKKDTFAVTSEGGMRLKLKRIA</sequence>
<dbReference type="AlphaFoldDB" id="A0A1L8E3T7"/>
<keyword evidence="7" id="KW-0256">Endoplasmic reticulum</keyword>
<dbReference type="GO" id="GO:0005789">
    <property type="term" value="C:endoplasmic reticulum membrane"/>
    <property type="evidence" value="ECO:0007669"/>
    <property type="project" value="UniProtKB-SubCell"/>
</dbReference>
<evidence type="ECO:0000256" key="10">
    <source>
        <dbReference type="ARBA" id="ARBA00023004"/>
    </source>
</evidence>
<keyword evidence="9 14" id="KW-0560">Oxidoreductase</keyword>
<reference evidence="16" key="1">
    <citation type="submission" date="2016-12" db="EMBL/GenBank/DDBJ databases">
        <title>An insight into the sialome and mialome of the sand fly, Nyssomyia neivai.</title>
        <authorList>
            <person name="Sebastian V."/>
            <person name="Goulart T.M."/>
            <person name="Oliveira W."/>
            <person name="Calvo E."/>
            <person name="Oliveira L.F."/>
            <person name="Pinto M.C."/>
            <person name="Rosselino A.M."/>
            <person name="Ribeiro J.M."/>
        </authorList>
    </citation>
    <scope>NUCLEOTIDE SEQUENCE</scope>
</reference>
<evidence type="ECO:0000256" key="15">
    <source>
        <dbReference type="SAM" id="Phobius"/>
    </source>
</evidence>
<dbReference type="CDD" id="cd11056">
    <property type="entry name" value="CYP6-like"/>
    <property type="match status" value="1"/>
</dbReference>
<evidence type="ECO:0000256" key="3">
    <source>
        <dbReference type="ARBA" id="ARBA00004406"/>
    </source>
</evidence>
<keyword evidence="6 13" id="KW-0479">Metal-binding</keyword>
<evidence type="ECO:0000256" key="6">
    <source>
        <dbReference type="ARBA" id="ARBA00022723"/>
    </source>
</evidence>
<dbReference type="InterPro" id="IPR001128">
    <property type="entry name" value="Cyt_P450"/>
</dbReference>
<dbReference type="PANTHER" id="PTHR24292">
    <property type="entry name" value="CYTOCHROME P450"/>
    <property type="match status" value="1"/>
</dbReference>
<evidence type="ECO:0000256" key="12">
    <source>
        <dbReference type="ARBA" id="ARBA00023136"/>
    </source>
</evidence>
<dbReference type="GO" id="GO:0020037">
    <property type="term" value="F:heme binding"/>
    <property type="evidence" value="ECO:0007669"/>
    <property type="project" value="InterPro"/>
</dbReference>
<feature type="transmembrane region" description="Helical" evidence="15">
    <location>
        <begin position="5"/>
        <end position="20"/>
    </location>
</feature>
<dbReference type="GO" id="GO:0005506">
    <property type="term" value="F:iron ion binding"/>
    <property type="evidence" value="ECO:0007669"/>
    <property type="project" value="InterPro"/>
</dbReference>
<dbReference type="PROSITE" id="PS00086">
    <property type="entry name" value="CYTOCHROME_P450"/>
    <property type="match status" value="1"/>
</dbReference>
<keyword evidence="5 13" id="KW-0349">Heme</keyword>
<evidence type="ECO:0000256" key="7">
    <source>
        <dbReference type="ARBA" id="ARBA00022824"/>
    </source>
</evidence>
<dbReference type="InterPro" id="IPR036396">
    <property type="entry name" value="Cyt_P450_sf"/>
</dbReference>
<evidence type="ECO:0000256" key="4">
    <source>
        <dbReference type="ARBA" id="ARBA00010617"/>
    </source>
</evidence>
<evidence type="ECO:0000256" key="1">
    <source>
        <dbReference type="ARBA" id="ARBA00001971"/>
    </source>
</evidence>
<evidence type="ECO:0000256" key="14">
    <source>
        <dbReference type="RuleBase" id="RU000461"/>
    </source>
</evidence>
<organism evidence="16">
    <name type="scientific">Nyssomyia neivai</name>
    <dbReference type="NCBI Taxonomy" id="330878"/>
    <lineage>
        <taxon>Eukaryota</taxon>
        <taxon>Metazoa</taxon>
        <taxon>Ecdysozoa</taxon>
        <taxon>Arthropoda</taxon>
        <taxon>Hexapoda</taxon>
        <taxon>Insecta</taxon>
        <taxon>Pterygota</taxon>
        <taxon>Neoptera</taxon>
        <taxon>Endopterygota</taxon>
        <taxon>Diptera</taxon>
        <taxon>Nematocera</taxon>
        <taxon>Psychodoidea</taxon>
        <taxon>Psychodidae</taxon>
        <taxon>Nyssomyia</taxon>
    </lineage>
</organism>
<dbReference type="GO" id="GO:0016705">
    <property type="term" value="F:oxidoreductase activity, acting on paired donors, with incorporation or reduction of molecular oxygen"/>
    <property type="evidence" value="ECO:0007669"/>
    <property type="project" value="InterPro"/>
</dbReference>
<accession>A0A1L8E3T7</accession>
<comment type="subcellular location">
    <subcellularLocation>
        <location evidence="3">Endoplasmic reticulum membrane</location>
        <topology evidence="3">Peripheral membrane protein</topology>
    </subcellularLocation>
    <subcellularLocation>
        <location evidence="2">Microsome membrane</location>
        <topology evidence="2">Peripheral membrane protein</topology>
    </subcellularLocation>
</comment>
<comment type="cofactor">
    <cofactor evidence="1 13">
        <name>heme</name>
        <dbReference type="ChEBI" id="CHEBI:30413"/>
    </cofactor>
</comment>
<keyword evidence="12 15" id="KW-0472">Membrane</keyword>
<keyword evidence="8" id="KW-0492">Microsome</keyword>
<keyword evidence="15" id="KW-1133">Transmembrane helix</keyword>
<dbReference type="InterPro" id="IPR017972">
    <property type="entry name" value="Cyt_P450_CS"/>
</dbReference>
<dbReference type="PRINTS" id="PR00463">
    <property type="entry name" value="EP450I"/>
</dbReference>
<dbReference type="InterPro" id="IPR002401">
    <property type="entry name" value="Cyt_P450_E_grp-I"/>
</dbReference>
<dbReference type="EMBL" id="GFDF01000676">
    <property type="protein sequence ID" value="JAV13408.1"/>
    <property type="molecule type" value="Transcribed_RNA"/>
</dbReference>
<proteinExistence type="inferred from homology"/>
<protein>
    <submittedName>
        <fullName evidence="16">Putative cytochrome</fullName>
    </submittedName>
</protein>
<evidence type="ECO:0000256" key="11">
    <source>
        <dbReference type="ARBA" id="ARBA00023033"/>
    </source>
</evidence>
<keyword evidence="11 14" id="KW-0503">Monooxygenase</keyword>
<dbReference type="Pfam" id="PF00067">
    <property type="entry name" value="p450"/>
    <property type="match status" value="1"/>
</dbReference>
<feature type="binding site" description="axial binding residue" evidence="13">
    <location>
        <position position="447"/>
    </location>
    <ligand>
        <name>heme</name>
        <dbReference type="ChEBI" id="CHEBI:30413"/>
    </ligand>
    <ligandPart>
        <name>Fe</name>
        <dbReference type="ChEBI" id="CHEBI:18248"/>
    </ligandPart>
</feature>
<evidence type="ECO:0000256" key="8">
    <source>
        <dbReference type="ARBA" id="ARBA00022848"/>
    </source>
</evidence>
<dbReference type="GO" id="GO:0004497">
    <property type="term" value="F:monooxygenase activity"/>
    <property type="evidence" value="ECO:0007669"/>
    <property type="project" value="UniProtKB-KW"/>
</dbReference>
<name>A0A1L8E3T7_9DIPT</name>
<dbReference type="InterPro" id="IPR050476">
    <property type="entry name" value="Insect_CytP450_Detox"/>
</dbReference>
<evidence type="ECO:0000256" key="2">
    <source>
        <dbReference type="ARBA" id="ARBA00004174"/>
    </source>
</evidence>
<evidence type="ECO:0000256" key="13">
    <source>
        <dbReference type="PIRSR" id="PIRSR602401-1"/>
    </source>
</evidence>
<keyword evidence="15" id="KW-0812">Transmembrane</keyword>
<evidence type="ECO:0000313" key="16">
    <source>
        <dbReference type="EMBL" id="JAV13408.1"/>
    </source>
</evidence>